<evidence type="ECO:0000256" key="1">
    <source>
        <dbReference type="SAM" id="MobiDB-lite"/>
    </source>
</evidence>
<evidence type="ECO:0000256" key="2">
    <source>
        <dbReference type="SAM" id="Phobius"/>
    </source>
</evidence>
<keyword evidence="2" id="KW-0472">Membrane</keyword>
<dbReference type="WBParaSite" id="PTRK_0000832200.1">
    <property type="protein sequence ID" value="PTRK_0000832200.1"/>
    <property type="gene ID" value="PTRK_0000832200"/>
</dbReference>
<sequence>MIGMLFGAVKKGVSSVLGFFGLGEEKPTQPPPNQNIPLGGMSSGNTTNINSNSMSVGINTSNTLSSNNVNTMTNQGGSSNTTMIIIFAFIGVVLVVLIIIAIFKKSGTGQSRNSGNAGGNGEECSGSTSRFSIKRSKTRGVTRI</sequence>
<feature type="transmembrane region" description="Helical" evidence="2">
    <location>
        <begin position="82"/>
        <end position="103"/>
    </location>
</feature>
<dbReference type="AlphaFoldDB" id="A0A0N4ZJT8"/>
<protein>
    <submittedName>
        <fullName evidence="4">SH3 domain-containing protein</fullName>
    </submittedName>
</protein>
<organism evidence="3 4">
    <name type="scientific">Parastrongyloides trichosuri</name>
    <name type="common">Possum-specific nematode worm</name>
    <dbReference type="NCBI Taxonomy" id="131310"/>
    <lineage>
        <taxon>Eukaryota</taxon>
        <taxon>Metazoa</taxon>
        <taxon>Ecdysozoa</taxon>
        <taxon>Nematoda</taxon>
        <taxon>Chromadorea</taxon>
        <taxon>Rhabditida</taxon>
        <taxon>Tylenchina</taxon>
        <taxon>Panagrolaimomorpha</taxon>
        <taxon>Strongyloidoidea</taxon>
        <taxon>Strongyloididae</taxon>
        <taxon>Parastrongyloides</taxon>
    </lineage>
</organism>
<evidence type="ECO:0000313" key="4">
    <source>
        <dbReference type="WBParaSite" id="PTRK_0000832200.1"/>
    </source>
</evidence>
<keyword evidence="3" id="KW-1185">Reference proteome</keyword>
<keyword evidence="2" id="KW-0812">Transmembrane</keyword>
<reference evidence="4" key="1">
    <citation type="submission" date="2017-02" db="UniProtKB">
        <authorList>
            <consortium name="WormBaseParasite"/>
        </authorList>
    </citation>
    <scope>IDENTIFICATION</scope>
</reference>
<accession>A0A0N4ZJT8</accession>
<feature type="compositionally biased region" description="Basic residues" evidence="1">
    <location>
        <begin position="132"/>
        <end position="144"/>
    </location>
</feature>
<keyword evidence="2" id="KW-1133">Transmembrane helix</keyword>
<proteinExistence type="predicted"/>
<dbReference type="Proteomes" id="UP000038045">
    <property type="component" value="Unplaced"/>
</dbReference>
<name>A0A0N4ZJT8_PARTI</name>
<evidence type="ECO:0000313" key="3">
    <source>
        <dbReference type="Proteomes" id="UP000038045"/>
    </source>
</evidence>
<feature type="region of interest" description="Disordered" evidence="1">
    <location>
        <begin position="108"/>
        <end position="144"/>
    </location>
</feature>